<dbReference type="Proteomes" id="UP000655751">
    <property type="component" value="Unassembled WGS sequence"/>
</dbReference>
<keyword evidence="2" id="KW-0472">Membrane</keyword>
<keyword evidence="2" id="KW-1133">Transmembrane helix</keyword>
<reference evidence="3" key="1">
    <citation type="submission" date="2020-11" db="EMBL/GenBank/DDBJ databases">
        <title>Nocardia NEAU-351.nov., a novel actinomycete isolated from the cow dung.</title>
        <authorList>
            <person name="Zhang X."/>
        </authorList>
    </citation>
    <scope>NUCLEOTIDE SEQUENCE</scope>
    <source>
        <strain evidence="3">NEAU-351</strain>
    </source>
</reference>
<evidence type="ECO:0000313" key="4">
    <source>
        <dbReference type="Proteomes" id="UP000655751"/>
    </source>
</evidence>
<dbReference type="EMBL" id="JADMLG010000003">
    <property type="protein sequence ID" value="MBH0776232.1"/>
    <property type="molecule type" value="Genomic_DNA"/>
</dbReference>
<comment type="caution">
    <text evidence="3">The sequence shown here is derived from an EMBL/GenBank/DDBJ whole genome shotgun (WGS) entry which is preliminary data.</text>
</comment>
<accession>A0A931I789</accession>
<protein>
    <recommendedName>
        <fullName evidence="5">DUF4190 domain-containing protein</fullName>
    </recommendedName>
</protein>
<evidence type="ECO:0000256" key="2">
    <source>
        <dbReference type="SAM" id="Phobius"/>
    </source>
</evidence>
<organism evidence="3 4">
    <name type="scientific">Nocardia bovistercoris</name>
    <dbReference type="NCBI Taxonomy" id="2785916"/>
    <lineage>
        <taxon>Bacteria</taxon>
        <taxon>Bacillati</taxon>
        <taxon>Actinomycetota</taxon>
        <taxon>Actinomycetes</taxon>
        <taxon>Mycobacteriales</taxon>
        <taxon>Nocardiaceae</taxon>
        <taxon>Nocardia</taxon>
    </lineage>
</organism>
<name>A0A931I789_9NOCA</name>
<keyword evidence="4" id="KW-1185">Reference proteome</keyword>
<proteinExistence type="predicted"/>
<dbReference type="RefSeq" id="WP_196148594.1">
    <property type="nucleotide sequence ID" value="NZ_JADMLG010000003.1"/>
</dbReference>
<gene>
    <name evidence="3" type="ORF">IT779_08045</name>
</gene>
<feature type="region of interest" description="Disordered" evidence="1">
    <location>
        <begin position="1"/>
        <end position="36"/>
    </location>
</feature>
<keyword evidence="2" id="KW-0812">Transmembrane</keyword>
<feature type="transmembrane region" description="Helical" evidence="2">
    <location>
        <begin position="50"/>
        <end position="74"/>
    </location>
</feature>
<dbReference type="AlphaFoldDB" id="A0A931I789"/>
<sequence length="246" mass="25815">MARMQQWEERERWQEPEEERWPEARGEQRWPQRADDRDGGDDLLPIVNPYAVVALVAALLLLFPVALVFGLISFGYPRGRAIATFALLLGAAEATAVVAFFVLDPGSLTDNFSRAETSVAAQTVAPTPIPTIATIPPTTAAPTVSASPTTAAATTLLTARKGASCTEAQLGAIGQGSDGGTLLCLGINGASGGYLWSGPYNVGTGEYESGAKCDPTISKSGRTADGRALVCEGSGRTGAWVRWTTE</sequence>
<evidence type="ECO:0000313" key="3">
    <source>
        <dbReference type="EMBL" id="MBH0776232.1"/>
    </source>
</evidence>
<evidence type="ECO:0000256" key="1">
    <source>
        <dbReference type="SAM" id="MobiDB-lite"/>
    </source>
</evidence>
<feature type="transmembrane region" description="Helical" evidence="2">
    <location>
        <begin position="81"/>
        <end position="103"/>
    </location>
</feature>
<evidence type="ECO:0008006" key="5">
    <source>
        <dbReference type="Google" id="ProtNLM"/>
    </source>
</evidence>